<keyword evidence="3" id="KW-0804">Transcription</keyword>
<sequence>MGEPLYRQVAADIRMKIVKGGWGPGTQLPSEPELEKLYGHLAGKPEEGNSRLSRNTVRLALAALANEGLIEPRQGRGTFVKEHTTFTVLASAEEGVSGDRNVDAFVAAVSIKGRRPEQKPLRMEVRAASAEIAARLQLEEGVDVVLRHLVRVIDGKNWSVQDSFYPMDIATGTLLMSPQDVKHGTIAELGRHGHVQVGYRDEVVCRMPTQEEARTLELGPGVPVLEMFRTAYSVERPIRLTITVYAGDSTQLAYEIGNVDARGSDT</sequence>
<evidence type="ECO:0000259" key="4">
    <source>
        <dbReference type="PROSITE" id="PS50949"/>
    </source>
</evidence>
<organism evidence="5 6">
    <name type="scientific">Sphaerimonospora thailandensis</name>
    <dbReference type="NCBI Taxonomy" id="795644"/>
    <lineage>
        <taxon>Bacteria</taxon>
        <taxon>Bacillati</taxon>
        <taxon>Actinomycetota</taxon>
        <taxon>Actinomycetes</taxon>
        <taxon>Streptosporangiales</taxon>
        <taxon>Streptosporangiaceae</taxon>
        <taxon>Sphaerimonospora</taxon>
    </lineage>
</organism>
<dbReference type="CDD" id="cd07377">
    <property type="entry name" value="WHTH_GntR"/>
    <property type="match status" value="1"/>
</dbReference>
<dbReference type="SUPFAM" id="SSF46785">
    <property type="entry name" value="Winged helix' DNA-binding domain"/>
    <property type="match status" value="1"/>
</dbReference>
<evidence type="ECO:0000313" key="5">
    <source>
        <dbReference type="EMBL" id="GIH72951.1"/>
    </source>
</evidence>
<name>A0A8J3RES9_9ACTN</name>
<dbReference type="RefSeq" id="WP_204018595.1">
    <property type="nucleotide sequence ID" value="NZ_BOOG01000067.1"/>
</dbReference>
<evidence type="ECO:0000313" key="6">
    <source>
        <dbReference type="Proteomes" id="UP000610966"/>
    </source>
</evidence>
<dbReference type="EMBL" id="BOOG01000067">
    <property type="protein sequence ID" value="GIH72951.1"/>
    <property type="molecule type" value="Genomic_DNA"/>
</dbReference>
<proteinExistence type="predicted"/>
<dbReference type="PROSITE" id="PS50949">
    <property type="entry name" value="HTH_GNTR"/>
    <property type="match status" value="1"/>
</dbReference>
<dbReference type="InterPro" id="IPR050679">
    <property type="entry name" value="Bact_HTH_transcr_reg"/>
</dbReference>
<accession>A0A8J3RES9</accession>
<dbReference type="InterPro" id="IPR036390">
    <property type="entry name" value="WH_DNA-bd_sf"/>
</dbReference>
<reference evidence="5" key="1">
    <citation type="submission" date="2021-01" db="EMBL/GenBank/DDBJ databases">
        <title>Whole genome shotgun sequence of Sphaerimonospora thailandensis NBRC 107569.</title>
        <authorList>
            <person name="Komaki H."/>
            <person name="Tamura T."/>
        </authorList>
    </citation>
    <scope>NUCLEOTIDE SEQUENCE</scope>
    <source>
        <strain evidence="5">NBRC 107569</strain>
    </source>
</reference>
<dbReference type="Pfam" id="PF07702">
    <property type="entry name" value="UTRA"/>
    <property type="match status" value="1"/>
</dbReference>
<evidence type="ECO:0000256" key="2">
    <source>
        <dbReference type="ARBA" id="ARBA00023125"/>
    </source>
</evidence>
<keyword evidence="1" id="KW-0805">Transcription regulation</keyword>
<dbReference type="GO" id="GO:0045892">
    <property type="term" value="P:negative regulation of DNA-templated transcription"/>
    <property type="evidence" value="ECO:0007669"/>
    <property type="project" value="TreeGrafter"/>
</dbReference>
<dbReference type="InterPro" id="IPR036388">
    <property type="entry name" value="WH-like_DNA-bd_sf"/>
</dbReference>
<feature type="domain" description="HTH gntR-type" evidence="4">
    <location>
        <begin position="3"/>
        <end position="83"/>
    </location>
</feature>
<dbReference type="SUPFAM" id="SSF64288">
    <property type="entry name" value="Chorismate lyase-like"/>
    <property type="match status" value="1"/>
</dbReference>
<dbReference type="SMART" id="SM00345">
    <property type="entry name" value="HTH_GNTR"/>
    <property type="match status" value="1"/>
</dbReference>
<dbReference type="SMART" id="SM00866">
    <property type="entry name" value="UTRA"/>
    <property type="match status" value="1"/>
</dbReference>
<evidence type="ECO:0000256" key="1">
    <source>
        <dbReference type="ARBA" id="ARBA00023015"/>
    </source>
</evidence>
<keyword evidence="6" id="KW-1185">Reference proteome</keyword>
<keyword evidence="2" id="KW-0238">DNA-binding</keyword>
<dbReference type="InterPro" id="IPR028978">
    <property type="entry name" value="Chorismate_lyase_/UTRA_dom_sf"/>
</dbReference>
<gene>
    <name evidence="5" type="ORF">Mth01_52040</name>
</gene>
<evidence type="ECO:0000256" key="3">
    <source>
        <dbReference type="ARBA" id="ARBA00023163"/>
    </source>
</evidence>
<dbReference type="AlphaFoldDB" id="A0A8J3RES9"/>
<dbReference type="GO" id="GO:0003700">
    <property type="term" value="F:DNA-binding transcription factor activity"/>
    <property type="evidence" value="ECO:0007669"/>
    <property type="project" value="InterPro"/>
</dbReference>
<dbReference type="InterPro" id="IPR000524">
    <property type="entry name" value="Tscrpt_reg_HTH_GntR"/>
</dbReference>
<protein>
    <submittedName>
        <fullName evidence="5">GntR family transcriptional regulator</fullName>
    </submittedName>
</protein>
<dbReference type="Proteomes" id="UP000610966">
    <property type="component" value="Unassembled WGS sequence"/>
</dbReference>
<dbReference type="Gene3D" id="1.10.10.10">
    <property type="entry name" value="Winged helix-like DNA-binding domain superfamily/Winged helix DNA-binding domain"/>
    <property type="match status" value="1"/>
</dbReference>
<dbReference type="Gene3D" id="3.40.1410.10">
    <property type="entry name" value="Chorismate lyase-like"/>
    <property type="match status" value="1"/>
</dbReference>
<dbReference type="InterPro" id="IPR011663">
    <property type="entry name" value="UTRA"/>
</dbReference>
<dbReference type="PANTHER" id="PTHR44846">
    <property type="entry name" value="MANNOSYL-D-GLYCERATE TRANSPORT/METABOLISM SYSTEM REPRESSOR MNGR-RELATED"/>
    <property type="match status" value="1"/>
</dbReference>
<comment type="caution">
    <text evidence="5">The sequence shown here is derived from an EMBL/GenBank/DDBJ whole genome shotgun (WGS) entry which is preliminary data.</text>
</comment>
<dbReference type="PANTHER" id="PTHR44846:SF17">
    <property type="entry name" value="GNTR-FAMILY TRANSCRIPTIONAL REGULATOR"/>
    <property type="match status" value="1"/>
</dbReference>
<dbReference type="GO" id="GO:0003677">
    <property type="term" value="F:DNA binding"/>
    <property type="evidence" value="ECO:0007669"/>
    <property type="project" value="UniProtKB-KW"/>
</dbReference>